<organism evidence="1 2">
    <name type="scientific">Violaceomyces palustris</name>
    <dbReference type="NCBI Taxonomy" id="1673888"/>
    <lineage>
        <taxon>Eukaryota</taxon>
        <taxon>Fungi</taxon>
        <taxon>Dikarya</taxon>
        <taxon>Basidiomycota</taxon>
        <taxon>Ustilaginomycotina</taxon>
        <taxon>Ustilaginomycetes</taxon>
        <taxon>Violaceomycetales</taxon>
        <taxon>Violaceomycetaceae</taxon>
        <taxon>Violaceomyces</taxon>
    </lineage>
</organism>
<name>A0ACD0P484_9BASI</name>
<dbReference type="EMBL" id="KZ819751">
    <property type="protein sequence ID" value="PWN52910.1"/>
    <property type="molecule type" value="Genomic_DNA"/>
</dbReference>
<proteinExistence type="predicted"/>
<reference evidence="1 2" key="1">
    <citation type="journal article" date="2018" name="Mol. Biol. Evol.">
        <title>Broad Genomic Sampling Reveals a Smut Pathogenic Ancestry of the Fungal Clade Ustilaginomycotina.</title>
        <authorList>
            <person name="Kijpornyongpan T."/>
            <person name="Mondo S.J."/>
            <person name="Barry K."/>
            <person name="Sandor L."/>
            <person name="Lee J."/>
            <person name="Lipzen A."/>
            <person name="Pangilinan J."/>
            <person name="LaButti K."/>
            <person name="Hainaut M."/>
            <person name="Henrissat B."/>
            <person name="Grigoriev I.V."/>
            <person name="Spatafora J.W."/>
            <person name="Aime M.C."/>
        </authorList>
    </citation>
    <scope>NUCLEOTIDE SEQUENCE [LARGE SCALE GENOMIC DNA]</scope>
    <source>
        <strain evidence="1 2">SA 807</strain>
    </source>
</reference>
<accession>A0ACD0P484</accession>
<dbReference type="Proteomes" id="UP000245626">
    <property type="component" value="Unassembled WGS sequence"/>
</dbReference>
<sequence length="282" mass="30325">MIVSVSTTRSDNTTDPAEPHESAPSAIVSLSIAFLAVPAILLVLAVLYALYKYGQPEGDLPFIPSSTERERDDTKDDSGIDMDLRDAPGSRGDEAEEDENEGLLSARERGRSNQQHLQPMEQVERRHFSSVGRGSQLRRDVSLESVLVTPTPKRKSKSFSRGENLDLGYSPDSDSPSPSPWRAVGMSSTSRGQRSFTTNSNYSTPKDQGGHMLGPGSSGRAWQQLASGNSPLKGKGSGSRPAGSRAAKALAQNEAMMLRDVGLDLESKSKIDFKLGSGSKDD</sequence>
<evidence type="ECO:0000313" key="2">
    <source>
        <dbReference type="Proteomes" id="UP000245626"/>
    </source>
</evidence>
<gene>
    <name evidence="1" type="ORF">IE53DRAFT_236845</name>
</gene>
<keyword evidence="2" id="KW-1185">Reference proteome</keyword>
<protein>
    <submittedName>
        <fullName evidence="1">Uncharacterized protein</fullName>
    </submittedName>
</protein>
<evidence type="ECO:0000313" key="1">
    <source>
        <dbReference type="EMBL" id="PWN52910.1"/>
    </source>
</evidence>